<dbReference type="OMA" id="FIMLPNV"/>
<evidence type="ECO:0000256" key="1">
    <source>
        <dbReference type="ARBA" id="ARBA00004651"/>
    </source>
</evidence>
<dbReference type="InterPro" id="IPR004316">
    <property type="entry name" value="SWEET_rpt"/>
</dbReference>
<evidence type="ECO:0000256" key="5">
    <source>
        <dbReference type="ARBA" id="ARBA00022475"/>
    </source>
</evidence>
<sequence>MELMTAVEYWTTAVTFLMMASGLPPCYNMYKNKSTKNIPFIFFLISEMNSLFGACYGTLSGNYIVFIINVVGFLLWGFYIIVYVFVSKTKVRSIGMVLIMMIVCGSHLKYVSTFTQHKEMTSMLGQILFVWSIILLLTPALDIIAVIQQGTSEGMSVSLLIGCALSSLSWLLYGYMLKDLYIYGPNIPGTVVNIGKFIALFCYKKPSKSLKSE</sequence>
<dbReference type="HOGENOM" id="CLU_048643_3_3_1"/>
<dbReference type="Proteomes" id="UP000030746">
    <property type="component" value="Unassembled WGS sequence"/>
</dbReference>
<evidence type="ECO:0000313" key="12">
    <source>
        <dbReference type="EMBL" id="ESP01253.1"/>
    </source>
</evidence>
<dbReference type="Gene3D" id="1.20.1280.290">
    <property type="match status" value="2"/>
</dbReference>
<gene>
    <name evidence="12" type="ORF">LOTGIDRAFT_157427</name>
</gene>
<organism evidence="12 13">
    <name type="scientific">Lottia gigantea</name>
    <name type="common">Giant owl limpet</name>
    <dbReference type="NCBI Taxonomy" id="225164"/>
    <lineage>
        <taxon>Eukaryota</taxon>
        <taxon>Metazoa</taxon>
        <taxon>Spiralia</taxon>
        <taxon>Lophotrochozoa</taxon>
        <taxon>Mollusca</taxon>
        <taxon>Gastropoda</taxon>
        <taxon>Patellogastropoda</taxon>
        <taxon>Lottioidea</taxon>
        <taxon>Lottiidae</taxon>
        <taxon>Lottia</taxon>
    </lineage>
</organism>
<proteinExistence type="inferred from homology"/>
<keyword evidence="8" id="KW-0677">Repeat</keyword>
<keyword evidence="13" id="KW-1185">Reference proteome</keyword>
<protein>
    <recommendedName>
        <fullName evidence="3">Sugar transporter SWEET1</fullName>
    </recommendedName>
</protein>
<reference evidence="12 13" key="1">
    <citation type="journal article" date="2013" name="Nature">
        <title>Insights into bilaterian evolution from three spiralian genomes.</title>
        <authorList>
            <person name="Simakov O."/>
            <person name="Marletaz F."/>
            <person name="Cho S.J."/>
            <person name="Edsinger-Gonzales E."/>
            <person name="Havlak P."/>
            <person name="Hellsten U."/>
            <person name="Kuo D.H."/>
            <person name="Larsson T."/>
            <person name="Lv J."/>
            <person name="Arendt D."/>
            <person name="Savage R."/>
            <person name="Osoegawa K."/>
            <person name="de Jong P."/>
            <person name="Grimwood J."/>
            <person name="Chapman J.A."/>
            <person name="Shapiro H."/>
            <person name="Aerts A."/>
            <person name="Otillar R.P."/>
            <person name="Terry A.Y."/>
            <person name="Boore J.L."/>
            <person name="Grigoriev I.V."/>
            <person name="Lindberg D.R."/>
            <person name="Seaver E.C."/>
            <person name="Weisblat D.A."/>
            <person name="Putnam N.H."/>
            <person name="Rokhsar D.S."/>
        </authorList>
    </citation>
    <scope>NUCLEOTIDE SEQUENCE [LARGE SCALE GENOMIC DNA]</scope>
</reference>
<feature type="transmembrane region" description="Helical" evidence="11">
    <location>
        <begin position="38"/>
        <end position="59"/>
    </location>
</feature>
<feature type="transmembrane region" description="Helical" evidence="11">
    <location>
        <begin position="65"/>
        <end position="86"/>
    </location>
</feature>
<keyword evidence="9 11" id="KW-1133">Transmembrane helix</keyword>
<dbReference type="KEGG" id="lgi:LOTGIDRAFT_157427"/>
<evidence type="ECO:0000256" key="4">
    <source>
        <dbReference type="ARBA" id="ARBA00022448"/>
    </source>
</evidence>
<dbReference type="GO" id="GO:0051119">
    <property type="term" value="F:sugar transmembrane transporter activity"/>
    <property type="evidence" value="ECO:0007669"/>
    <property type="project" value="InterPro"/>
</dbReference>
<evidence type="ECO:0000256" key="2">
    <source>
        <dbReference type="ARBA" id="ARBA00007809"/>
    </source>
</evidence>
<feature type="transmembrane region" description="Helical" evidence="11">
    <location>
        <begin position="182"/>
        <end position="203"/>
    </location>
</feature>
<feature type="transmembrane region" description="Helical" evidence="11">
    <location>
        <begin position="157"/>
        <end position="176"/>
    </location>
</feature>
<name>V4AV92_LOTGI</name>
<evidence type="ECO:0000256" key="11">
    <source>
        <dbReference type="SAM" id="Phobius"/>
    </source>
</evidence>
<comment type="similarity">
    <text evidence="2">Belongs to the SWEET sugar transporter family.</text>
</comment>
<evidence type="ECO:0000256" key="6">
    <source>
        <dbReference type="ARBA" id="ARBA00022597"/>
    </source>
</evidence>
<dbReference type="RefSeq" id="XP_009047887.1">
    <property type="nucleotide sequence ID" value="XM_009049639.1"/>
</dbReference>
<keyword evidence="7 11" id="KW-0812">Transmembrane</keyword>
<comment type="subcellular location">
    <subcellularLocation>
        <location evidence="1">Cell membrane</location>
        <topology evidence="1">Multi-pass membrane protein</topology>
    </subcellularLocation>
</comment>
<dbReference type="CTD" id="20237361"/>
<feature type="transmembrane region" description="Helical" evidence="11">
    <location>
        <begin position="123"/>
        <end position="145"/>
    </location>
</feature>
<feature type="transmembrane region" description="Helical" evidence="11">
    <location>
        <begin position="93"/>
        <end position="111"/>
    </location>
</feature>
<dbReference type="PANTHER" id="PTHR10791:SF30">
    <property type="entry name" value="SUGAR TRANSPORTER SWEET1"/>
    <property type="match status" value="1"/>
</dbReference>
<evidence type="ECO:0000313" key="13">
    <source>
        <dbReference type="Proteomes" id="UP000030746"/>
    </source>
</evidence>
<evidence type="ECO:0000256" key="7">
    <source>
        <dbReference type="ARBA" id="ARBA00022692"/>
    </source>
</evidence>
<dbReference type="OrthoDB" id="409725at2759"/>
<dbReference type="AlphaFoldDB" id="V4AV92"/>
<keyword evidence="6" id="KW-0762">Sugar transport</keyword>
<evidence type="ECO:0000256" key="10">
    <source>
        <dbReference type="ARBA" id="ARBA00023136"/>
    </source>
</evidence>
<evidence type="ECO:0000256" key="3">
    <source>
        <dbReference type="ARBA" id="ARBA00021741"/>
    </source>
</evidence>
<evidence type="ECO:0000256" key="8">
    <source>
        <dbReference type="ARBA" id="ARBA00022737"/>
    </source>
</evidence>
<dbReference type="GeneID" id="20237361"/>
<dbReference type="InterPro" id="IPR047664">
    <property type="entry name" value="SWEET"/>
</dbReference>
<accession>V4AV92</accession>
<keyword evidence="10 11" id="KW-0472">Membrane</keyword>
<keyword evidence="5" id="KW-1003">Cell membrane</keyword>
<dbReference type="GO" id="GO:0005886">
    <property type="term" value="C:plasma membrane"/>
    <property type="evidence" value="ECO:0007669"/>
    <property type="project" value="UniProtKB-SubCell"/>
</dbReference>
<dbReference type="PANTHER" id="PTHR10791">
    <property type="entry name" value="RAG1-ACTIVATING PROTEIN 1"/>
    <property type="match status" value="1"/>
</dbReference>
<keyword evidence="4" id="KW-0813">Transport</keyword>
<evidence type="ECO:0000256" key="9">
    <source>
        <dbReference type="ARBA" id="ARBA00022989"/>
    </source>
</evidence>
<dbReference type="STRING" id="225164.V4AV92"/>
<dbReference type="EMBL" id="KB200521">
    <property type="protein sequence ID" value="ESP01253.1"/>
    <property type="molecule type" value="Genomic_DNA"/>
</dbReference>
<dbReference type="Pfam" id="PF03083">
    <property type="entry name" value="MtN3_slv"/>
    <property type="match status" value="2"/>
</dbReference>